<feature type="compositionally biased region" description="Basic and acidic residues" evidence="1">
    <location>
        <begin position="19"/>
        <end position="39"/>
    </location>
</feature>
<dbReference type="AlphaFoldDB" id="A0A179ICG0"/>
<keyword evidence="4" id="KW-1185">Reference proteome</keyword>
<accession>A0A179ICG0</accession>
<feature type="region of interest" description="Disordered" evidence="1">
    <location>
        <begin position="1"/>
        <end position="51"/>
    </location>
</feature>
<keyword evidence="2" id="KW-1133">Transmembrane helix</keyword>
<feature type="compositionally biased region" description="Polar residues" evidence="1">
    <location>
        <begin position="96"/>
        <end position="126"/>
    </location>
</feature>
<reference evidence="3 4" key="1">
    <citation type="submission" date="2016-03" db="EMBL/GenBank/DDBJ databases">
        <title>Fine-scale spatial genetic structure of a fungal parasite of coffee scale insects.</title>
        <authorList>
            <person name="Jackson D."/>
            <person name="Zemenick K.A."/>
            <person name="Malloure B."/>
            <person name="Quandt C.A."/>
            <person name="James T.Y."/>
        </authorList>
    </citation>
    <scope>NUCLEOTIDE SEQUENCE [LARGE SCALE GENOMIC DNA]</scope>
    <source>
        <strain evidence="3 4">UM487</strain>
    </source>
</reference>
<feature type="transmembrane region" description="Helical" evidence="2">
    <location>
        <begin position="223"/>
        <end position="250"/>
    </location>
</feature>
<dbReference type="Proteomes" id="UP000243081">
    <property type="component" value="Unassembled WGS sequence"/>
</dbReference>
<gene>
    <name evidence="3" type="ORF">LLEC1_05598</name>
</gene>
<feature type="transmembrane region" description="Helical" evidence="2">
    <location>
        <begin position="59"/>
        <end position="76"/>
    </location>
</feature>
<feature type="region of interest" description="Disordered" evidence="1">
    <location>
        <begin position="91"/>
        <end position="126"/>
    </location>
</feature>
<evidence type="ECO:0000256" key="2">
    <source>
        <dbReference type="SAM" id="Phobius"/>
    </source>
</evidence>
<proteinExistence type="predicted"/>
<organism evidence="3 4">
    <name type="scientific">Cordyceps confragosa</name>
    <name type="common">Lecanicillium lecanii</name>
    <dbReference type="NCBI Taxonomy" id="2714763"/>
    <lineage>
        <taxon>Eukaryota</taxon>
        <taxon>Fungi</taxon>
        <taxon>Dikarya</taxon>
        <taxon>Ascomycota</taxon>
        <taxon>Pezizomycotina</taxon>
        <taxon>Sordariomycetes</taxon>
        <taxon>Hypocreomycetidae</taxon>
        <taxon>Hypocreales</taxon>
        <taxon>Cordycipitaceae</taxon>
        <taxon>Akanthomyces</taxon>
    </lineage>
</organism>
<evidence type="ECO:0000313" key="3">
    <source>
        <dbReference type="EMBL" id="OAQ99974.1"/>
    </source>
</evidence>
<evidence type="ECO:0000313" key="4">
    <source>
        <dbReference type="Proteomes" id="UP000243081"/>
    </source>
</evidence>
<comment type="caution">
    <text evidence="3">The sequence shown here is derived from an EMBL/GenBank/DDBJ whole genome shotgun (WGS) entry which is preliminary data.</text>
</comment>
<dbReference type="EMBL" id="LUKN01001921">
    <property type="protein sequence ID" value="OAQ99974.1"/>
    <property type="molecule type" value="Genomic_DNA"/>
</dbReference>
<evidence type="ECO:0000256" key="1">
    <source>
        <dbReference type="SAM" id="MobiDB-lite"/>
    </source>
</evidence>
<keyword evidence="2" id="KW-0472">Membrane</keyword>
<protein>
    <submittedName>
        <fullName evidence="3">Uncharacterized protein</fullName>
    </submittedName>
</protein>
<keyword evidence="2" id="KW-0812">Transmembrane</keyword>
<feature type="compositionally biased region" description="Basic and acidic residues" evidence="1">
    <location>
        <begin position="1"/>
        <end position="10"/>
    </location>
</feature>
<name>A0A179ICG0_CORDF</name>
<sequence>MSSDMQHHSTLEAGLLRKQSQEEEKSQHSGRGFGDRTLGHPETIPGQQEHRKMSTLRRFLVIALIGFVTMIGLAAARGPCLGAVQHRGVQLEKRQTPGSNTTSPPENQNQGNEGSQAGNGGATSSVENNITSTLDTCVFSWNIVASSATLVISQLAYNVVYPVVVPPSSGFNSHFLDAHLEQADDICSNEHFSTPKHHLHILDFQTGLHLGIVCVFHSTALNIFYFTSVFFFSGAVFDFISSTFIFSVTFSIF</sequence>
<dbReference type="OrthoDB" id="4870845at2759"/>